<sequence>MIYKRISHMLFIFSIHWVLIIENISCEISDSARRFLRAVKLMRISKSINVNRPGEIESKCDIWEALRLYGKSKHDSSDLREQSRILLEQISKKAKIIGPSLGDFRSDMVENMSNLALRQMEILDLVEQEKGILEDAAHTINGILRKTISKYKIAVKEKPTRNVNEDHENKKYLLISDKPYEFLFRSKPPSLSDYGRKSTQIVDKNNISALGHSLGNNKRGLGNNKNNLNYKSDNATSSVLNWKRIFKKGSSIDELYDDENAEMDELYELIESLVYGSGKLKLLFGAFELIEENAKGVFSRLSWNLNEKLNEISANKRNS</sequence>
<feature type="chain" id="PRO_5003711156" evidence="1">
    <location>
        <begin position="27"/>
        <end position="319"/>
    </location>
</feature>
<name>I7J9T2_BABMR</name>
<reference evidence="2 3" key="1">
    <citation type="journal article" date="2012" name="Nucleic Acids Res.">
        <title>Sequencing of the smallest Apicomplexan genome from the human pathogen Babesia microti.</title>
        <authorList>
            <person name="Cornillot E."/>
            <person name="Hadj-Kaddour K."/>
            <person name="Dassouli A."/>
            <person name="Noel B."/>
            <person name="Ranwez V."/>
            <person name="Vacherie B."/>
            <person name="Augagneur Y."/>
            <person name="Bres V."/>
            <person name="Duclos A."/>
            <person name="Randazzo S."/>
            <person name="Carcy B."/>
            <person name="Debierre-Grockiego F."/>
            <person name="Delbecq S."/>
            <person name="Moubri-Menage K."/>
            <person name="Shams-Eldin H."/>
            <person name="Usmani-Brown S."/>
            <person name="Bringaud F."/>
            <person name="Wincker P."/>
            <person name="Vivares C.P."/>
            <person name="Schwarz R.T."/>
            <person name="Schetters T.P."/>
            <person name="Krause P.J."/>
            <person name="Gorenflot A."/>
            <person name="Berry V."/>
            <person name="Barbe V."/>
            <person name="Ben Mamoun C."/>
        </authorList>
    </citation>
    <scope>NUCLEOTIDE SEQUENCE [LARGE SCALE GENOMIC DNA]</scope>
    <source>
        <strain evidence="2 3">RI</strain>
    </source>
</reference>
<feature type="signal peptide" evidence="1">
    <location>
        <begin position="1"/>
        <end position="26"/>
    </location>
</feature>
<keyword evidence="3" id="KW-1185">Reference proteome</keyword>
<dbReference type="EMBL" id="LN871599">
    <property type="protein sequence ID" value="CCF76043.1"/>
    <property type="molecule type" value="Genomic_DNA"/>
</dbReference>
<dbReference type="Proteomes" id="UP000002899">
    <property type="component" value="Chromosome IV"/>
</dbReference>
<reference evidence="2 3" key="3">
    <citation type="journal article" date="2016" name="Sci. Rep.">
        <title>Genome-wide diversity and gene expression profiling of Babesia microti isolates identify polymorphic genes that mediate host-pathogen interactions.</title>
        <authorList>
            <person name="Silva J.C."/>
            <person name="Cornillot E."/>
            <person name="McCracken C."/>
            <person name="Usmani-Brown S."/>
            <person name="Dwivedi A."/>
            <person name="Ifeonu O.O."/>
            <person name="Crabtree J."/>
            <person name="Gotia H.T."/>
            <person name="Virji A.Z."/>
            <person name="Reynes C."/>
            <person name="Colinge J."/>
            <person name="Kumar V."/>
            <person name="Lawres L."/>
            <person name="Pazzi J.E."/>
            <person name="Pablo J.V."/>
            <person name="Hung C."/>
            <person name="Brancato J."/>
            <person name="Kumari P."/>
            <person name="Orvis J."/>
            <person name="Tretina K."/>
            <person name="Chibucos M."/>
            <person name="Ott S."/>
            <person name="Sadzewicz L."/>
            <person name="Sengamalay N."/>
            <person name="Shetty A.C."/>
            <person name="Su Q."/>
            <person name="Tallon L."/>
            <person name="Fraser C.M."/>
            <person name="Frutos R."/>
            <person name="Molina D.M."/>
            <person name="Krause P.J."/>
            <person name="Ben Mamoun C."/>
        </authorList>
    </citation>
    <scope>NUCLEOTIDE SEQUENCE [LARGE SCALE GENOMIC DNA]</scope>
    <source>
        <strain evidence="2 3">RI</strain>
    </source>
</reference>
<dbReference type="RefSeq" id="XP_012650451.1">
    <property type="nucleotide sequence ID" value="XM_012794997.1"/>
</dbReference>
<gene>
    <name evidence="2" type="ORF">BmR1_04g09360</name>
</gene>
<proteinExistence type="predicted"/>
<dbReference type="VEuPathDB" id="PiroplasmaDB:BmR1_04g09360"/>
<evidence type="ECO:0000313" key="2">
    <source>
        <dbReference type="EMBL" id="CCF76043.1"/>
    </source>
</evidence>
<evidence type="ECO:0000256" key="1">
    <source>
        <dbReference type="SAM" id="SignalP"/>
    </source>
</evidence>
<keyword evidence="1" id="KW-0732">Signal</keyword>
<evidence type="ECO:0000313" key="3">
    <source>
        <dbReference type="Proteomes" id="UP000002899"/>
    </source>
</evidence>
<dbReference type="KEGG" id="bmic:BmR1_04g09360"/>
<reference evidence="2 3" key="2">
    <citation type="journal article" date="2013" name="PLoS ONE">
        <title>Whole genome mapping and re-organization of the nuclear and mitochondrial genomes of Babesia microti isolates.</title>
        <authorList>
            <person name="Cornillot E."/>
            <person name="Dassouli A."/>
            <person name="Garg A."/>
            <person name="Pachikara N."/>
            <person name="Randazzo S."/>
            <person name="Depoix D."/>
            <person name="Carcy B."/>
            <person name="Delbecq S."/>
            <person name="Frutos R."/>
            <person name="Silva J.C."/>
            <person name="Sutton R."/>
            <person name="Krause P.J."/>
            <person name="Mamoun C.B."/>
        </authorList>
    </citation>
    <scope>NUCLEOTIDE SEQUENCE [LARGE SCALE GENOMIC DNA]</scope>
    <source>
        <strain evidence="2 3">RI</strain>
    </source>
</reference>
<accession>I7J9T2</accession>
<protein>
    <submittedName>
        <fullName evidence="2">Uncharacterized protein</fullName>
    </submittedName>
</protein>
<dbReference type="AlphaFoldDB" id="I7J9T2"/>
<dbReference type="GeneID" id="24426497"/>
<organism evidence="2 3">
    <name type="scientific">Babesia microti (strain RI)</name>
    <dbReference type="NCBI Taxonomy" id="1133968"/>
    <lineage>
        <taxon>Eukaryota</taxon>
        <taxon>Sar</taxon>
        <taxon>Alveolata</taxon>
        <taxon>Apicomplexa</taxon>
        <taxon>Aconoidasida</taxon>
        <taxon>Piroplasmida</taxon>
        <taxon>Babesiidae</taxon>
        <taxon>Babesia</taxon>
    </lineage>
</organism>